<keyword evidence="5 8" id="KW-1133">Transmembrane helix</keyword>
<keyword evidence="6 8" id="KW-0472">Membrane</keyword>
<feature type="transmembrane region" description="Helical" evidence="8">
    <location>
        <begin position="103"/>
        <end position="119"/>
    </location>
</feature>
<feature type="transmembrane region" description="Helical" evidence="8">
    <location>
        <begin position="181"/>
        <end position="199"/>
    </location>
</feature>
<keyword evidence="4 8" id="KW-0812">Transmembrane</keyword>
<gene>
    <name evidence="9" type="ORF">GCM10022247_33790</name>
</gene>
<evidence type="ECO:0000313" key="10">
    <source>
        <dbReference type="Proteomes" id="UP001501747"/>
    </source>
</evidence>
<comment type="similarity">
    <text evidence="7">Belongs to the glycosyltransferase 87 family.</text>
</comment>
<comment type="caution">
    <text evidence="9">The sequence shown here is derived from an EMBL/GenBank/DDBJ whole genome shotgun (WGS) entry which is preliminary data.</text>
</comment>
<protein>
    <recommendedName>
        <fullName evidence="11">DUF2029 domain-containing protein</fullName>
    </recommendedName>
</protein>
<evidence type="ECO:0000256" key="2">
    <source>
        <dbReference type="ARBA" id="ARBA00022475"/>
    </source>
</evidence>
<evidence type="ECO:0000256" key="7">
    <source>
        <dbReference type="ARBA" id="ARBA00024033"/>
    </source>
</evidence>
<keyword evidence="3" id="KW-0808">Transferase</keyword>
<name>A0ABP7S9S3_9PSEU</name>
<evidence type="ECO:0000256" key="5">
    <source>
        <dbReference type="ARBA" id="ARBA00022989"/>
    </source>
</evidence>
<keyword evidence="10" id="KW-1185">Reference proteome</keyword>
<keyword evidence="2" id="KW-1003">Cell membrane</keyword>
<evidence type="ECO:0000256" key="3">
    <source>
        <dbReference type="ARBA" id="ARBA00022679"/>
    </source>
</evidence>
<dbReference type="Proteomes" id="UP001501747">
    <property type="component" value="Unassembled WGS sequence"/>
</dbReference>
<feature type="transmembrane region" description="Helical" evidence="8">
    <location>
        <begin position="77"/>
        <end position="97"/>
    </location>
</feature>
<evidence type="ECO:0000256" key="6">
    <source>
        <dbReference type="ARBA" id="ARBA00023136"/>
    </source>
</evidence>
<proteinExistence type="inferred from homology"/>
<feature type="transmembrane region" description="Helical" evidence="8">
    <location>
        <begin position="272"/>
        <end position="289"/>
    </location>
</feature>
<feature type="transmembrane region" description="Helical" evidence="8">
    <location>
        <begin position="346"/>
        <end position="368"/>
    </location>
</feature>
<dbReference type="Pfam" id="PF09594">
    <property type="entry name" value="GT87"/>
    <property type="match status" value="1"/>
</dbReference>
<accession>A0ABP7S9S3</accession>
<evidence type="ECO:0000313" key="9">
    <source>
        <dbReference type="EMBL" id="GAA4008817.1"/>
    </source>
</evidence>
<comment type="subcellular location">
    <subcellularLocation>
        <location evidence="1">Cell membrane</location>
        <topology evidence="1">Multi-pass membrane protein</topology>
    </subcellularLocation>
</comment>
<dbReference type="InterPro" id="IPR018584">
    <property type="entry name" value="GT87"/>
</dbReference>
<reference evidence="10" key="1">
    <citation type="journal article" date="2019" name="Int. J. Syst. Evol. Microbiol.">
        <title>The Global Catalogue of Microorganisms (GCM) 10K type strain sequencing project: providing services to taxonomists for standard genome sequencing and annotation.</title>
        <authorList>
            <consortium name="The Broad Institute Genomics Platform"/>
            <consortium name="The Broad Institute Genome Sequencing Center for Infectious Disease"/>
            <person name="Wu L."/>
            <person name="Ma J."/>
        </authorList>
    </citation>
    <scope>NUCLEOTIDE SEQUENCE [LARGE SCALE GENOMIC DNA]</scope>
    <source>
        <strain evidence="10">JCM 17342</strain>
    </source>
</reference>
<sequence>MGAAVALFLALRQVSTAPIVDLDVYRAGGEAWLAGRGLFDAEFPPRPLAFPLPFIYPPISAVLFSGLTVLPLTALGFVVTVVTVLALMAACVVTARRCGMDEPAALGLGAVVSAAMVYAEPVRSTIDLGQINVLLMTLVVLDCLMKHTPWPRGLLIGVAAGIKLTPLVFLVYFAASGRWRVVVTAASAFAGSVVLGFVLDAQNSFQYWTSTVFKLDTMVGAGFVTNQSIRGVLARFGLDRDASFPFWVIGVVLVLAAMWFAVRRLLAENREVLAMVVIATAALLCSPISWSNHWVWVAVAGTGLAAALLSAPSWRLAVPALVVAVYFVGPHAYVPGGGGREEHWTLGEWFVGNAFFLTAVVVLAVLALRRRTSEVAPEAPRYAAVLSR</sequence>
<evidence type="ECO:0000256" key="1">
    <source>
        <dbReference type="ARBA" id="ARBA00004651"/>
    </source>
</evidence>
<feature type="transmembrane region" description="Helical" evidence="8">
    <location>
        <begin position="242"/>
        <end position="260"/>
    </location>
</feature>
<evidence type="ECO:0000256" key="4">
    <source>
        <dbReference type="ARBA" id="ARBA00022692"/>
    </source>
</evidence>
<feature type="transmembrane region" description="Helical" evidence="8">
    <location>
        <begin position="316"/>
        <end position="334"/>
    </location>
</feature>
<feature type="transmembrane region" description="Helical" evidence="8">
    <location>
        <begin position="154"/>
        <end position="174"/>
    </location>
</feature>
<organism evidence="9 10">
    <name type="scientific">Allokutzneria multivorans</name>
    <dbReference type="NCBI Taxonomy" id="1142134"/>
    <lineage>
        <taxon>Bacteria</taxon>
        <taxon>Bacillati</taxon>
        <taxon>Actinomycetota</taxon>
        <taxon>Actinomycetes</taxon>
        <taxon>Pseudonocardiales</taxon>
        <taxon>Pseudonocardiaceae</taxon>
        <taxon>Allokutzneria</taxon>
    </lineage>
</organism>
<feature type="transmembrane region" description="Helical" evidence="8">
    <location>
        <begin position="295"/>
        <end position="311"/>
    </location>
</feature>
<evidence type="ECO:0008006" key="11">
    <source>
        <dbReference type="Google" id="ProtNLM"/>
    </source>
</evidence>
<evidence type="ECO:0000256" key="8">
    <source>
        <dbReference type="SAM" id="Phobius"/>
    </source>
</evidence>
<dbReference type="EMBL" id="BAABAL010000009">
    <property type="protein sequence ID" value="GAA4008817.1"/>
    <property type="molecule type" value="Genomic_DNA"/>
</dbReference>